<protein>
    <submittedName>
        <fullName evidence="2">Uncharacterized protein</fullName>
    </submittedName>
</protein>
<gene>
    <name evidence="2" type="ORF">F902_00971</name>
</gene>
<evidence type="ECO:0000313" key="2">
    <source>
        <dbReference type="EMBL" id="ENX60427.1"/>
    </source>
</evidence>
<accession>N9T9X0</accession>
<dbReference type="EMBL" id="APRN01000033">
    <property type="protein sequence ID" value="ENX60427.1"/>
    <property type="molecule type" value="Genomic_DNA"/>
</dbReference>
<organism evidence="2 3">
    <name type="scientific">Acinetobacter higginsii</name>
    <dbReference type="NCBI Taxonomy" id="70347"/>
    <lineage>
        <taxon>Bacteria</taxon>
        <taxon>Pseudomonadati</taxon>
        <taxon>Pseudomonadota</taxon>
        <taxon>Gammaproteobacteria</taxon>
        <taxon>Moraxellales</taxon>
        <taxon>Moraxellaceae</taxon>
        <taxon>Acinetobacter</taxon>
    </lineage>
</organism>
<dbReference type="AlphaFoldDB" id="N9T9X0"/>
<feature type="transmembrane region" description="Helical" evidence="1">
    <location>
        <begin position="6"/>
        <end position="25"/>
    </location>
</feature>
<keyword evidence="1" id="KW-0472">Membrane</keyword>
<dbReference type="Proteomes" id="UP000013084">
    <property type="component" value="Unassembled WGS sequence"/>
</dbReference>
<evidence type="ECO:0000313" key="3">
    <source>
        <dbReference type="Proteomes" id="UP000013084"/>
    </source>
</evidence>
<reference evidence="2 3" key="1">
    <citation type="submission" date="2013-02" db="EMBL/GenBank/DDBJ databases">
        <title>The Genome Sequence of Acinetobacter sp. CIP 70.18.</title>
        <authorList>
            <consortium name="The Broad Institute Genome Sequencing Platform"/>
            <consortium name="The Broad Institute Genome Sequencing Center for Infectious Disease"/>
            <person name="Cerqueira G."/>
            <person name="Feldgarden M."/>
            <person name="Courvalin P."/>
            <person name="Perichon B."/>
            <person name="Grillot-Courvalin C."/>
            <person name="Clermont D."/>
            <person name="Rocha E."/>
            <person name="Yoon E.-J."/>
            <person name="Nemec A."/>
            <person name="Walker B."/>
            <person name="Young S.K."/>
            <person name="Zeng Q."/>
            <person name="Gargeya S."/>
            <person name="Fitzgerald M."/>
            <person name="Haas B."/>
            <person name="Abouelleil A."/>
            <person name="Alvarado L."/>
            <person name="Arachchi H.M."/>
            <person name="Berlin A.M."/>
            <person name="Chapman S.B."/>
            <person name="Dewar J."/>
            <person name="Goldberg J."/>
            <person name="Griggs A."/>
            <person name="Gujja S."/>
            <person name="Hansen M."/>
            <person name="Howarth C."/>
            <person name="Imamovic A."/>
            <person name="Larimer J."/>
            <person name="McCowan C."/>
            <person name="Murphy C."/>
            <person name="Neiman D."/>
            <person name="Pearson M."/>
            <person name="Priest M."/>
            <person name="Roberts A."/>
            <person name="Saif S."/>
            <person name="Shea T."/>
            <person name="Sisk P."/>
            <person name="Sykes S."/>
            <person name="Wortman J."/>
            <person name="Nusbaum C."/>
            <person name="Birren B."/>
        </authorList>
    </citation>
    <scope>NUCLEOTIDE SEQUENCE [LARGE SCALE GENOMIC DNA]</scope>
    <source>
        <strain evidence="2 3">CIP 70.18</strain>
    </source>
</reference>
<name>N9T9X0_9GAMM</name>
<keyword evidence="1" id="KW-0812">Transmembrane</keyword>
<keyword evidence="1" id="KW-1133">Transmembrane helix</keyword>
<dbReference type="PATRIC" id="fig|1217700.3.peg.926"/>
<dbReference type="HOGENOM" id="CLU_679028_0_0_6"/>
<proteinExistence type="predicted"/>
<sequence length="400" mass="45799">MKKITLWLFVISLILISLIIFTTLIKSSHTSPYFITISGNQLQEQVDLVPDQLWFDMIAKGNDPISSISFELKNKNITGWIDLNLDSNVAIFQRLDAQQDHVPWSVYTTSTSEKAIGSYQIDLQTSQQNLNLQFHNTPIRYQLEHSEQQSVQLSGQLQFKVPSHWPVLKSKRFPQLPIQGQFIFDEQPYQLIRMNSAVSQHSVLHDPISYQFSLKHQDQWVDFTFQQDNISSQPLVQITTHDQLYQLKSPAPQNLWHEDDKKIVIRAKNILLQAKSGQTKSLNINLVIPKNYAHLSINHQDAKLIPANSELLAEARNEQKIYQLSFVQQHQLLTLELIEEMQGNFSLKFITEDGEQYFCGNTSTACPGLTIEPSKQTFLFNQVKLGSHLLNGSLFIAGVL</sequence>
<comment type="caution">
    <text evidence="2">The sequence shown here is derived from an EMBL/GenBank/DDBJ whole genome shotgun (WGS) entry which is preliminary data.</text>
</comment>
<dbReference type="RefSeq" id="WP_005201403.1">
    <property type="nucleotide sequence ID" value="NZ_JAKZGH010000005.1"/>
</dbReference>
<evidence type="ECO:0000256" key="1">
    <source>
        <dbReference type="SAM" id="Phobius"/>
    </source>
</evidence>
<keyword evidence="3" id="KW-1185">Reference proteome</keyword>